<proteinExistence type="predicted"/>
<dbReference type="EMBL" id="CM029042">
    <property type="protein sequence ID" value="KAG2614721.1"/>
    <property type="molecule type" value="Genomic_DNA"/>
</dbReference>
<reference evidence="2" key="1">
    <citation type="submission" date="2020-05" db="EMBL/GenBank/DDBJ databases">
        <title>WGS assembly of Panicum virgatum.</title>
        <authorList>
            <person name="Lovell J.T."/>
            <person name="Jenkins J."/>
            <person name="Shu S."/>
            <person name="Juenger T.E."/>
            <person name="Schmutz J."/>
        </authorList>
    </citation>
    <scope>NUCLEOTIDE SEQUENCE</scope>
    <source>
        <strain evidence="2">AP13</strain>
    </source>
</reference>
<accession>A0A8T0TRR9</accession>
<keyword evidence="3" id="KW-1185">Reference proteome</keyword>
<sequence length="128" mass="14264">MVEARAPDGGAMRRGEGRRGRDHEEEVPGHGHTPKKRSITDLFTAALAVDGPVAAEDEEEVQGDVRRRRRTSWNHRQRPSGSFRRGLDGACRPRQRWGDPHRAAEGASLLPPRLSDDNVTLDIIRSAQ</sequence>
<feature type="compositionally biased region" description="Basic residues" evidence="1">
    <location>
        <begin position="66"/>
        <end position="78"/>
    </location>
</feature>
<evidence type="ECO:0000313" key="3">
    <source>
        <dbReference type="Proteomes" id="UP000823388"/>
    </source>
</evidence>
<protein>
    <submittedName>
        <fullName evidence="2">Uncharacterized protein</fullName>
    </submittedName>
</protein>
<feature type="region of interest" description="Disordered" evidence="1">
    <location>
        <begin position="1"/>
        <end position="128"/>
    </location>
</feature>
<dbReference type="AlphaFoldDB" id="A0A8T0TRR9"/>
<dbReference type="EMBL" id="CM029042">
    <property type="protein sequence ID" value="KAG2614719.1"/>
    <property type="molecule type" value="Genomic_DNA"/>
</dbReference>
<feature type="compositionally biased region" description="Basic and acidic residues" evidence="1">
    <location>
        <begin position="11"/>
        <end position="29"/>
    </location>
</feature>
<name>A0A8T0TRR9_PANVG</name>
<evidence type="ECO:0000313" key="2">
    <source>
        <dbReference type="EMBL" id="KAG2614721.1"/>
    </source>
</evidence>
<gene>
    <name evidence="2" type="ORF">PVAP13_3NG004400</name>
</gene>
<evidence type="ECO:0000256" key="1">
    <source>
        <dbReference type="SAM" id="MobiDB-lite"/>
    </source>
</evidence>
<organism evidence="2 3">
    <name type="scientific">Panicum virgatum</name>
    <name type="common">Blackwell switchgrass</name>
    <dbReference type="NCBI Taxonomy" id="38727"/>
    <lineage>
        <taxon>Eukaryota</taxon>
        <taxon>Viridiplantae</taxon>
        <taxon>Streptophyta</taxon>
        <taxon>Embryophyta</taxon>
        <taxon>Tracheophyta</taxon>
        <taxon>Spermatophyta</taxon>
        <taxon>Magnoliopsida</taxon>
        <taxon>Liliopsida</taxon>
        <taxon>Poales</taxon>
        <taxon>Poaceae</taxon>
        <taxon>PACMAD clade</taxon>
        <taxon>Panicoideae</taxon>
        <taxon>Panicodae</taxon>
        <taxon>Paniceae</taxon>
        <taxon>Panicinae</taxon>
        <taxon>Panicum</taxon>
        <taxon>Panicum sect. Hiantes</taxon>
    </lineage>
</organism>
<dbReference type="Proteomes" id="UP000823388">
    <property type="component" value="Chromosome 3N"/>
</dbReference>
<comment type="caution">
    <text evidence="2">The sequence shown here is derived from an EMBL/GenBank/DDBJ whole genome shotgun (WGS) entry which is preliminary data.</text>
</comment>